<comment type="caution">
    <text evidence="1">The sequence shown here is derived from an EMBL/GenBank/DDBJ whole genome shotgun (WGS) entry which is preliminary data.</text>
</comment>
<evidence type="ECO:0000313" key="1">
    <source>
        <dbReference type="EMBL" id="KAJ0075101.1"/>
    </source>
</evidence>
<accession>A0ACC0ZPW3</accession>
<protein>
    <submittedName>
        <fullName evidence="1">Uncharacterized protein</fullName>
    </submittedName>
</protein>
<organism evidence="1 2">
    <name type="scientific">Pistacia atlantica</name>
    <dbReference type="NCBI Taxonomy" id="434234"/>
    <lineage>
        <taxon>Eukaryota</taxon>
        <taxon>Viridiplantae</taxon>
        <taxon>Streptophyta</taxon>
        <taxon>Embryophyta</taxon>
        <taxon>Tracheophyta</taxon>
        <taxon>Spermatophyta</taxon>
        <taxon>Magnoliopsida</taxon>
        <taxon>eudicotyledons</taxon>
        <taxon>Gunneridae</taxon>
        <taxon>Pentapetalae</taxon>
        <taxon>rosids</taxon>
        <taxon>malvids</taxon>
        <taxon>Sapindales</taxon>
        <taxon>Anacardiaceae</taxon>
        <taxon>Pistacia</taxon>
    </lineage>
</organism>
<proteinExistence type="predicted"/>
<dbReference type="Proteomes" id="UP001164250">
    <property type="component" value="Chromosome 15"/>
</dbReference>
<sequence>MAYRGRGRGRGFGGGGFSYAKQEVFELFPDIELPNSKNVPVDKNLIIWNSRLLNYWKSSPYYLEENVEKKEAASEVVTEMIFWAQFEERCSRHWIFYFCYECAQSYIYSQSMDIERFSDLNKPRTSTGRDSIDQILQLTANNFPQELIKGSRGQRSSKRVRWKTDAGLQRLDLFEKLEQKNKGEEEKDEKEKKEGEDKDEDEDDEEAAGEADEEFSDDGDYNQNVDFDDDEDDFNMDDGNDDEATY</sequence>
<keyword evidence="2" id="KW-1185">Reference proteome</keyword>
<name>A0ACC0ZPW3_9ROSI</name>
<evidence type="ECO:0000313" key="2">
    <source>
        <dbReference type="Proteomes" id="UP001164250"/>
    </source>
</evidence>
<gene>
    <name evidence="1" type="ORF">Patl1_33954</name>
</gene>
<dbReference type="EMBL" id="CM047910">
    <property type="protein sequence ID" value="KAJ0075101.1"/>
    <property type="molecule type" value="Genomic_DNA"/>
</dbReference>
<reference evidence="2" key="1">
    <citation type="journal article" date="2023" name="G3 (Bethesda)">
        <title>Genome assembly and association tests identify interacting loci associated with vigor, precocity, and sex in interspecific pistachio rootstocks.</title>
        <authorList>
            <person name="Palmer W."/>
            <person name="Jacygrad E."/>
            <person name="Sagayaradj S."/>
            <person name="Cavanaugh K."/>
            <person name="Han R."/>
            <person name="Bertier L."/>
            <person name="Beede B."/>
            <person name="Kafkas S."/>
            <person name="Golino D."/>
            <person name="Preece J."/>
            <person name="Michelmore R."/>
        </authorList>
    </citation>
    <scope>NUCLEOTIDE SEQUENCE [LARGE SCALE GENOMIC DNA]</scope>
</reference>